<organism evidence="3 4">
    <name type="scientific">Haloarcula rubripromontorii</name>
    <dbReference type="NCBI Taxonomy" id="1705562"/>
    <lineage>
        <taxon>Archaea</taxon>
        <taxon>Methanobacteriati</taxon>
        <taxon>Methanobacteriota</taxon>
        <taxon>Stenosarchaea group</taxon>
        <taxon>Halobacteria</taxon>
        <taxon>Halobacteriales</taxon>
        <taxon>Haloarculaceae</taxon>
        <taxon>Haloarcula</taxon>
    </lineage>
</organism>
<comment type="caution">
    <text evidence="3">The sequence shown here is derived from an EMBL/GenBank/DDBJ whole genome shotgun (WGS) entry which is preliminary data.</text>
</comment>
<accession>A0A0M9AK80</accession>
<evidence type="ECO:0000313" key="4">
    <source>
        <dbReference type="Proteomes" id="UP000037729"/>
    </source>
</evidence>
<evidence type="ECO:0000313" key="3">
    <source>
        <dbReference type="EMBL" id="KOX93148.1"/>
    </source>
</evidence>
<keyword evidence="1" id="KW-0472">Membrane</keyword>
<dbReference type="Pfam" id="PF14258">
    <property type="entry name" value="DUF4350"/>
    <property type="match status" value="1"/>
</dbReference>
<name>A0A0M9AK80_9EURY</name>
<feature type="domain" description="DUF4350" evidence="2">
    <location>
        <begin position="46"/>
        <end position="254"/>
    </location>
</feature>
<proteinExistence type="predicted"/>
<dbReference type="EMBL" id="LIUF01000003">
    <property type="protein sequence ID" value="KOX93148.1"/>
    <property type="molecule type" value="Genomic_DNA"/>
</dbReference>
<dbReference type="RefSeq" id="WP_053968280.1">
    <property type="nucleotide sequence ID" value="NZ_LIUF01000003.1"/>
</dbReference>
<keyword evidence="1" id="KW-1133">Transmembrane helix</keyword>
<dbReference type="SUPFAM" id="SSF52317">
    <property type="entry name" value="Class I glutamine amidotransferase-like"/>
    <property type="match status" value="1"/>
</dbReference>
<dbReference type="Gene3D" id="3.40.50.880">
    <property type="match status" value="1"/>
</dbReference>
<evidence type="ECO:0000259" key="2">
    <source>
        <dbReference type="Pfam" id="PF14258"/>
    </source>
</evidence>
<dbReference type="AlphaFoldDB" id="A0A0M9AK80"/>
<protein>
    <recommendedName>
        <fullName evidence="2">DUF4350 domain-containing protein</fullName>
    </recommendedName>
</protein>
<dbReference type="InterPro" id="IPR025646">
    <property type="entry name" value="DUF4350"/>
</dbReference>
<feature type="transmembrane region" description="Helical" evidence="1">
    <location>
        <begin position="285"/>
        <end position="301"/>
    </location>
</feature>
<dbReference type="Proteomes" id="UP000037729">
    <property type="component" value="Unassembled WGS sequence"/>
</dbReference>
<dbReference type="OrthoDB" id="372296at2157"/>
<evidence type="ECO:0000256" key="1">
    <source>
        <dbReference type="SAM" id="Phobius"/>
    </source>
</evidence>
<keyword evidence="1" id="KW-0812">Transmembrane</keyword>
<reference evidence="3 4" key="1">
    <citation type="submission" date="2015-08" db="EMBL/GenBank/DDBJ databases">
        <title>Genomes of Isolates from Cabo Rojo, PR.</title>
        <authorList>
            <person name="Sanchez-Nieves R.L."/>
            <person name="Montalvo-Rodriguez R."/>
        </authorList>
    </citation>
    <scope>NUCLEOTIDE SEQUENCE [LARGE SCALE GENOMIC DNA]</scope>
    <source>
        <strain evidence="3 4">SL3</strain>
    </source>
</reference>
<dbReference type="InterPro" id="IPR029062">
    <property type="entry name" value="Class_I_gatase-like"/>
</dbReference>
<gene>
    <name evidence="3" type="ORF">AMS69_11940</name>
</gene>
<keyword evidence="4" id="KW-1185">Reference proteome</keyword>
<sequence>MALTPSPDDSWLPSLTLPQLLLAAYTAFTVIALVYAASTSSPAFGAYNSQWDGTDELRTVAADAGANVTVGTNVSQYPASDPDDTVAVVLSPAEPYSSSERTRIAEFVRSGGTLVVAEDYRPHGNDLLAAVGADARFDGRPVYDNRNYYRNASLPKATPVGNYSETAGVDTIVLNYGTTVRAGNATTLVTTSEYAYLDTDGNGALDGEEQLASRPVVTSESVGDGRVIAVSDPSLFVNAMLDRGDNRRFARNLVADHDTALLDYSHAGSVPPVAAAVLAVQRSDVLLLFCGVALVGALFAYDRRLDAFLRERLREARGREPNPHLSREGVKKYLRARHPDWEAAQVERVTEAVIKQRPERQRND</sequence>
<feature type="transmembrane region" description="Helical" evidence="1">
    <location>
        <begin position="20"/>
        <end position="38"/>
    </location>
</feature>
<dbReference type="PATRIC" id="fig|1705562.3.peg.578"/>
<dbReference type="STRING" id="1705562.AMS69_11940"/>